<dbReference type="EMBL" id="JBAWTH010000113">
    <property type="protein sequence ID" value="KAL2276446.1"/>
    <property type="molecule type" value="Genomic_DNA"/>
</dbReference>
<reference evidence="2 3" key="1">
    <citation type="submission" date="2024-03" db="EMBL/GenBank/DDBJ databases">
        <title>A high-quality draft genome sequence of Diaporthe vaccinii, a causative agent of upright dieback and viscid rot disease in cranberry plants.</title>
        <authorList>
            <person name="Sarrasin M."/>
            <person name="Lang B.F."/>
            <person name="Burger G."/>
        </authorList>
    </citation>
    <scope>NUCLEOTIDE SEQUENCE [LARGE SCALE GENOMIC DNA]</scope>
    <source>
        <strain evidence="2 3">IS7</strain>
    </source>
</reference>
<organism evidence="2 3">
    <name type="scientific">Diaporthe vaccinii</name>
    <dbReference type="NCBI Taxonomy" id="105482"/>
    <lineage>
        <taxon>Eukaryota</taxon>
        <taxon>Fungi</taxon>
        <taxon>Dikarya</taxon>
        <taxon>Ascomycota</taxon>
        <taxon>Pezizomycotina</taxon>
        <taxon>Sordariomycetes</taxon>
        <taxon>Sordariomycetidae</taxon>
        <taxon>Diaporthales</taxon>
        <taxon>Diaporthaceae</taxon>
        <taxon>Diaporthe</taxon>
        <taxon>Diaporthe eres species complex</taxon>
    </lineage>
</organism>
<keyword evidence="3" id="KW-1185">Reference proteome</keyword>
<evidence type="ECO:0000313" key="3">
    <source>
        <dbReference type="Proteomes" id="UP001600888"/>
    </source>
</evidence>
<feature type="region of interest" description="Disordered" evidence="1">
    <location>
        <begin position="34"/>
        <end position="68"/>
    </location>
</feature>
<feature type="compositionally biased region" description="Basic and acidic residues" evidence="1">
    <location>
        <begin position="1"/>
        <end position="12"/>
    </location>
</feature>
<name>A0ABR4E230_9PEZI</name>
<evidence type="ECO:0000313" key="2">
    <source>
        <dbReference type="EMBL" id="KAL2276446.1"/>
    </source>
</evidence>
<gene>
    <name evidence="2" type="ORF">FJTKL_00890</name>
</gene>
<evidence type="ECO:0000256" key="1">
    <source>
        <dbReference type="SAM" id="MobiDB-lite"/>
    </source>
</evidence>
<sequence>MAHYCFKRERANSRPLSNGDLHPQAEATAIATSLHTPNASPSGGWPGVVLDLAQVPDHAPGPDKNPPH</sequence>
<proteinExistence type="predicted"/>
<dbReference type="Proteomes" id="UP001600888">
    <property type="component" value="Unassembled WGS sequence"/>
</dbReference>
<accession>A0ABR4E230</accession>
<protein>
    <submittedName>
        <fullName evidence="2">Uncharacterized protein</fullName>
    </submittedName>
</protein>
<feature type="region of interest" description="Disordered" evidence="1">
    <location>
        <begin position="1"/>
        <end position="21"/>
    </location>
</feature>
<comment type="caution">
    <text evidence="2">The sequence shown here is derived from an EMBL/GenBank/DDBJ whole genome shotgun (WGS) entry which is preliminary data.</text>
</comment>